<dbReference type="InterPro" id="IPR003599">
    <property type="entry name" value="Ig_sub"/>
</dbReference>
<organism evidence="3 4">
    <name type="scientific">Cyclopterus lumpus</name>
    <name type="common">Lumpsucker</name>
    <dbReference type="NCBI Taxonomy" id="8103"/>
    <lineage>
        <taxon>Eukaryota</taxon>
        <taxon>Metazoa</taxon>
        <taxon>Chordata</taxon>
        <taxon>Craniata</taxon>
        <taxon>Vertebrata</taxon>
        <taxon>Euteleostomi</taxon>
        <taxon>Actinopterygii</taxon>
        <taxon>Neopterygii</taxon>
        <taxon>Teleostei</taxon>
        <taxon>Neoteleostei</taxon>
        <taxon>Acanthomorphata</taxon>
        <taxon>Eupercaria</taxon>
        <taxon>Perciformes</taxon>
        <taxon>Cottioidei</taxon>
        <taxon>Cottales</taxon>
        <taxon>Cyclopteridae</taxon>
        <taxon>Cyclopterus</taxon>
    </lineage>
</organism>
<proteinExistence type="predicted"/>
<dbReference type="GO" id="GO:0098632">
    <property type="term" value="F:cell-cell adhesion mediator activity"/>
    <property type="evidence" value="ECO:0007669"/>
    <property type="project" value="TreeGrafter"/>
</dbReference>
<evidence type="ECO:0000256" key="1">
    <source>
        <dbReference type="ARBA" id="ARBA00023319"/>
    </source>
</evidence>
<dbReference type="GO" id="GO:0005886">
    <property type="term" value="C:plasma membrane"/>
    <property type="evidence" value="ECO:0007669"/>
    <property type="project" value="TreeGrafter"/>
</dbReference>
<dbReference type="PANTHER" id="PTHR10075:SF100">
    <property type="entry name" value="FASCICLIN-2"/>
    <property type="match status" value="1"/>
</dbReference>
<sequence>SLSQLYVGMWCLTMERCTSTIVVNGERLLLHCLSSGEPLRLTWTIPSGVVLNRPQRAGRYAVLPNGTLAIQQVSVYDRGSYVCRSANEYGSSQLSASVIVILHSVFQMNKDSQEPSQLYM</sequence>
<dbReference type="Pfam" id="PF13927">
    <property type="entry name" value="Ig_3"/>
    <property type="match status" value="1"/>
</dbReference>
<dbReference type="Gene3D" id="2.60.40.10">
    <property type="entry name" value="Immunoglobulins"/>
    <property type="match status" value="1"/>
</dbReference>
<dbReference type="InterPro" id="IPR007110">
    <property type="entry name" value="Ig-like_dom"/>
</dbReference>
<accession>A0A8C2XRD9</accession>
<dbReference type="InterPro" id="IPR013783">
    <property type="entry name" value="Ig-like_fold"/>
</dbReference>
<dbReference type="GO" id="GO:0030424">
    <property type="term" value="C:axon"/>
    <property type="evidence" value="ECO:0007669"/>
    <property type="project" value="TreeGrafter"/>
</dbReference>
<evidence type="ECO:0000259" key="2">
    <source>
        <dbReference type="PROSITE" id="PS50835"/>
    </source>
</evidence>
<dbReference type="Proteomes" id="UP000694565">
    <property type="component" value="Unplaced"/>
</dbReference>
<name>A0A8C2XRD9_CYCLU</name>
<dbReference type="PANTHER" id="PTHR10075">
    <property type="entry name" value="BASIGIN RELATED"/>
    <property type="match status" value="1"/>
</dbReference>
<dbReference type="SMART" id="SM00409">
    <property type="entry name" value="IG"/>
    <property type="match status" value="1"/>
</dbReference>
<dbReference type="Ensembl" id="ENSCLMT00005023545.1">
    <property type="protein sequence ID" value="ENSCLMP00005022467.1"/>
    <property type="gene ID" value="ENSCLMG00005011145.1"/>
</dbReference>
<dbReference type="SUPFAM" id="SSF48726">
    <property type="entry name" value="Immunoglobulin"/>
    <property type="match status" value="1"/>
</dbReference>
<dbReference type="GO" id="GO:0070593">
    <property type="term" value="P:dendrite self-avoidance"/>
    <property type="evidence" value="ECO:0007669"/>
    <property type="project" value="TreeGrafter"/>
</dbReference>
<dbReference type="GeneTree" id="ENSGT00940000159942"/>
<evidence type="ECO:0000313" key="4">
    <source>
        <dbReference type="Proteomes" id="UP000694565"/>
    </source>
</evidence>
<feature type="domain" description="Ig-like" evidence="2">
    <location>
        <begin position="1"/>
        <end position="99"/>
    </location>
</feature>
<dbReference type="PROSITE" id="PS50835">
    <property type="entry name" value="IG_LIKE"/>
    <property type="match status" value="1"/>
</dbReference>
<keyword evidence="4" id="KW-1185">Reference proteome</keyword>
<evidence type="ECO:0000313" key="3">
    <source>
        <dbReference type="Ensembl" id="ENSCLMP00005022467.1"/>
    </source>
</evidence>
<dbReference type="GO" id="GO:0007411">
    <property type="term" value="P:axon guidance"/>
    <property type="evidence" value="ECO:0007669"/>
    <property type="project" value="TreeGrafter"/>
</dbReference>
<dbReference type="GO" id="GO:0007156">
    <property type="term" value="P:homophilic cell adhesion via plasma membrane adhesion molecules"/>
    <property type="evidence" value="ECO:0007669"/>
    <property type="project" value="TreeGrafter"/>
</dbReference>
<dbReference type="AlphaFoldDB" id="A0A8C2XRD9"/>
<reference evidence="3" key="1">
    <citation type="submission" date="2025-08" db="UniProtKB">
        <authorList>
            <consortium name="Ensembl"/>
        </authorList>
    </citation>
    <scope>IDENTIFICATION</scope>
</reference>
<keyword evidence="1" id="KW-0393">Immunoglobulin domain</keyword>
<reference evidence="3" key="2">
    <citation type="submission" date="2025-09" db="UniProtKB">
        <authorList>
            <consortium name="Ensembl"/>
        </authorList>
    </citation>
    <scope>IDENTIFICATION</scope>
</reference>
<protein>
    <submittedName>
        <fullName evidence="3">Matrix remodeling associated 5</fullName>
    </submittedName>
</protein>
<dbReference type="InterPro" id="IPR036179">
    <property type="entry name" value="Ig-like_dom_sf"/>
</dbReference>